<dbReference type="OMA" id="ATMIRCF"/>
<gene>
    <name evidence="2" type="ORF">HCEG_07497</name>
</gene>
<evidence type="ECO:0000259" key="1">
    <source>
        <dbReference type="Pfam" id="PF13843"/>
    </source>
</evidence>
<dbReference type="STRING" id="544711.F0UQV5"/>
<organism evidence="3">
    <name type="scientific">Ajellomyces capsulatus (strain H88)</name>
    <name type="common">Darling's disease fungus</name>
    <name type="synonym">Histoplasma capsulatum</name>
    <dbReference type="NCBI Taxonomy" id="544711"/>
    <lineage>
        <taxon>Eukaryota</taxon>
        <taxon>Fungi</taxon>
        <taxon>Dikarya</taxon>
        <taxon>Ascomycota</taxon>
        <taxon>Pezizomycotina</taxon>
        <taxon>Eurotiomycetes</taxon>
        <taxon>Eurotiomycetidae</taxon>
        <taxon>Onygenales</taxon>
        <taxon>Ajellomycetaceae</taxon>
        <taxon>Histoplasma</taxon>
    </lineage>
</organism>
<evidence type="ECO:0000313" key="3">
    <source>
        <dbReference type="Proteomes" id="UP000008142"/>
    </source>
</evidence>
<dbReference type="Pfam" id="PF13843">
    <property type="entry name" value="DDE_Tnp_1_7"/>
    <property type="match status" value="1"/>
</dbReference>
<accession>F0UQV5</accession>
<dbReference type="Proteomes" id="UP000008142">
    <property type="component" value="Unassembled WGS sequence"/>
</dbReference>
<dbReference type="OrthoDB" id="3562449at2759"/>
<dbReference type="AlphaFoldDB" id="F0UQV5"/>
<dbReference type="EMBL" id="DS990641">
    <property type="protein sequence ID" value="EGC48282.1"/>
    <property type="molecule type" value="Genomic_DNA"/>
</dbReference>
<dbReference type="PANTHER" id="PTHR46599">
    <property type="entry name" value="PIGGYBAC TRANSPOSABLE ELEMENT-DERIVED PROTEIN 4"/>
    <property type="match status" value="1"/>
</dbReference>
<name>F0UQV5_AJEC8</name>
<evidence type="ECO:0000313" key="2">
    <source>
        <dbReference type="EMBL" id="EGC48282.1"/>
    </source>
</evidence>
<protein>
    <recommendedName>
        <fullName evidence="1">PiggyBac transposable element-derived protein domain-containing protein</fullName>
    </recommendedName>
</protein>
<sequence length="211" mass="24345">MAPKRKLYDAADVKVFIGILIYVGVHTSPRIDLYWLQDPYQGPIHTPRLCFEQIKRFLHISRPTSAGNHQPGDKRWWYKLESLASTFERAARQYYQPGSNISIDATMIRCFGRTKHRVKMPNKPIKQGSKIIALADRGYIWTFTWSSRLWGIVDLFRWPNMSPTGSMVLETIRKLPGLLLGRASGQSLSLSRIACISYVHFFQNQIYVAKI</sequence>
<dbReference type="InterPro" id="IPR029526">
    <property type="entry name" value="PGBD"/>
</dbReference>
<reference evidence="3" key="1">
    <citation type="submission" date="2008-07" db="EMBL/GenBank/DDBJ databases">
        <title>Annotation of Ajellomyces capsulatus strain H88.</title>
        <authorList>
            <person name="Champion M."/>
            <person name="Cuomo C."/>
            <person name="Ma L.-J."/>
            <person name="Henn M.R."/>
            <person name="Sil A."/>
            <person name="Goldman B."/>
            <person name="Young S.K."/>
            <person name="Kodira C.D."/>
            <person name="Zeng Q."/>
            <person name="Koehrsen M."/>
            <person name="Alvarado L."/>
            <person name="Berlin A."/>
            <person name="Borenstein D."/>
            <person name="Chen Z."/>
            <person name="Engels R."/>
            <person name="Freedman E."/>
            <person name="Gellesch M."/>
            <person name="Goldberg J."/>
            <person name="Griggs A."/>
            <person name="Gujja S."/>
            <person name="Heiman D."/>
            <person name="Hepburn T."/>
            <person name="Howarth C."/>
            <person name="Jen D."/>
            <person name="Larson L."/>
            <person name="Lewis B."/>
            <person name="Mehta T."/>
            <person name="Park D."/>
            <person name="Pearson M."/>
            <person name="Roberts A."/>
            <person name="Saif S."/>
            <person name="Shea T."/>
            <person name="Shenoy N."/>
            <person name="Sisk P."/>
            <person name="Stolte C."/>
            <person name="Sykes S."/>
            <person name="Walk T."/>
            <person name="White J."/>
            <person name="Yandava C."/>
            <person name="Klein B."/>
            <person name="McEwen J.G."/>
            <person name="Puccia R."/>
            <person name="Goldman G.H."/>
            <person name="Felipe M.S."/>
            <person name="Nino-Vega G."/>
            <person name="San-Blas G."/>
            <person name="Taylor J."/>
            <person name="Mendoza L."/>
            <person name="Galagan J."/>
            <person name="Nusbaum C."/>
            <person name="Birren B."/>
        </authorList>
    </citation>
    <scope>NUCLEOTIDE SEQUENCE [LARGE SCALE GENOMIC DNA]</scope>
    <source>
        <strain evidence="3">H88</strain>
    </source>
</reference>
<feature type="domain" description="PiggyBac transposable element-derived protein" evidence="1">
    <location>
        <begin position="6"/>
        <end position="143"/>
    </location>
</feature>
<proteinExistence type="predicted"/>
<dbReference type="PANTHER" id="PTHR46599:SF3">
    <property type="entry name" value="PIGGYBAC TRANSPOSABLE ELEMENT-DERIVED PROTEIN 4"/>
    <property type="match status" value="1"/>
</dbReference>
<dbReference type="HOGENOM" id="CLU_1440681_0_0_1"/>